<dbReference type="EMBL" id="BBNQ01000019">
    <property type="protein sequence ID" value="GAL64488.1"/>
    <property type="molecule type" value="Genomic_DNA"/>
</dbReference>
<proteinExistence type="predicted"/>
<sequence>MVGLGFFYYVVTPKVYLYFVKRYSGKPAPCGNAKMLIILGV</sequence>
<dbReference type="Proteomes" id="UP000294824">
    <property type="component" value="Unassembled WGS sequence"/>
</dbReference>
<protein>
    <submittedName>
        <fullName evidence="1">Uncharacterized protein</fullName>
    </submittedName>
</protein>
<name>A0A090VKF0_9FLAO</name>
<evidence type="ECO:0000313" key="4">
    <source>
        <dbReference type="Proteomes" id="UP000294824"/>
    </source>
</evidence>
<evidence type="ECO:0000313" key="3">
    <source>
        <dbReference type="Proteomes" id="UP000029644"/>
    </source>
</evidence>
<accession>A0A090VKF0</accession>
<comment type="caution">
    <text evidence="1">The sequence shown here is derived from an EMBL/GenBank/DDBJ whole genome shotgun (WGS) entry which is preliminary data.</text>
</comment>
<organism evidence="1 3">
    <name type="scientific">Algibacter lectus</name>
    <dbReference type="NCBI Taxonomy" id="221126"/>
    <lineage>
        <taxon>Bacteria</taxon>
        <taxon>Pseudomonadati</taxon>
        <taxon>Bacteroidota</taxon>
        <taxon>Flavobacteriia</taxon>
        <taxon>Flavobacteriales</taxon>
        <taxon>Flavobacteriaceae</taxon>
        <taxon>Algibacter</taxon>
    </lineage>
</organism>
<evidence type="ECO:0000313" key="1">
    <source>
        <dbReference type="EMBL" id="GAL64488.1"/>
    </source>
</evidence>
<accession>A0A4R8ML39</accession>
<dbReference type="Proteomes" id="UP000029644">
    <property type="component" value="Unassembled WGS sequence"/>
</dbReference>
<reference evidence="2 4" key="2">
    <citation type="submission" date="2019-03" db="EMBL/GenBank/DDBJ databases">
        <title>Genomic Encyclopedia of Type Strains, Phase III (KMG-III): the genomes of soil and plant-associated and newly described type strains.</title>
        <authorList>
            <person name="Whitman W."/>
        </authorList>
    </citation>
    <scope>NUCLEOTIDE SEQUENCE [LARGE SCALE GENOMIC DNA]</scope>
    <source>
        <strain evidence="2 4">CECT 8301</strain>
    </source>
</reference>
<keyword evidence="4" id="KW-1185">Reference proteome</keyword>
<reference evidence="1 3" key="1">
    <citation type="journal article" date="2014" name="Genome Announc.">
        <title>Draft Genome Sequences of Marine Flavobacterium Algibacter lectus Strains SS8 and NR4.</title>
        <authorList>
            <person name="Takatani N."/>
            <person name="Nakanishi M."/>
            <person name="Meirelles P."/>
            <person name="Mino S."/>
            <person name="Suda W."/>
            <person name="Oshima K."/>
            <person name="Hattori M."/>
            <person name="Ohkuma M."/>
            <person name="Hosokawa M."/>
            <person name="Miyashita K."/>
            <person name="Thompson F.L."/>
            <person name="Niwa A."/>
            <person name="Sawabe T."/>
            <person name="Sawabe T."/>
        </authorList>
    </citation>
    <scope>NUCLEOTIDE SEQUENCE [LARGE SCALE GENOMIC DNA]</scope>
    <source>
        <strain evidence="1 3">JCM 19300</strain>
    </source>
</reference>
<dbReference type="AlphaFoldDB" id="A0A090VKF0"/>
<dbReference type="EMBL" id="SORL01000001">
    <property type="protein sequence ID" value="TDY65444.1"/>
    <property type="molecule type" value="Genomic_DNA"/>
</dbReference>
<gene>
    <name evidence="2" type="ORF">DFQ06_0044</name>
    <name evidence="1" type="ORF">JCM19300_4583</name>
</gene>
<evidence type="ECO:0000313" key="2">
    <source>
        <dbReference type="EMBL" id="TDY65444.1"/>
    </source>
</evidence>